<keyword evidence="3" id="KW-0378">Hydrolase</keyword>
<reference evidence="4" key="1">
    <citation type="submission" date="2017-01" db="EMBL/GenBank/DDBJ databases">
        <authorList>
            <person name="Varghese N."/>
            <person name="Submissions S."/>
        </authorList>
    </citation>
    <scope>NUCLEOTIDE SEQUENCE [LARGE SCALE GENOMIC DNA]</scope>
    <source>
        <strain evidence="4">DSM 15366</strain>
    </source>
</reference>
<protein>
    <submittedName>
        <fullName evidence="3">Peptide-N-glycosidase F, C terminal</fullName>
    </submittedName>
</protein>
<dbReference type="Pfam" id="PF09113">
    <property type="entry name" value="N-glycanase_C"/>
    <property type="match status" value="1"/>
</dbReference>
<dbReference type="STRING" id="228959.SAMN05421797_1134"/>
<feature type="domain" description="Peptide-N-glycosidase F C-terminal" evidence="2">
    <location>
        <begin position="200"/>
        <end position="318"/>
    </location>
</feature>
<dbReference type="InterPro" id="IPR008977">
    <property type="entry name" value="PHM/PNGase_F_dom_sf"/>
</dbReference>
<evidence type="ECO:0000313" key="3">
    <source>
        <dbReference type="EMBL" id="SIR40310.1"/>
    </source>
</evidence>
<proteinExistence type="predicted"/>
<keyword evidence="3" id="KW-0326">Glycosidase</keyword>
<evidence type="ECO:0000256" key="1">
    <source>
        <dbReference type="ARBA" id="ARBA00023157"/>
    </source>
</evidence>
<keyword evidence="4" id="KW-1185">Reference proteome</keyword>
<dbReference type="GO" id="GO:0016715">
    <property type="term" value="F:oxidoreductase activity, acting on paired donors, with incorporation or reduction of molecular oxygen, reduced ascorbate as one donor, and incorporation of one atom of oxygen"/>
    <property type="evidence" value="ECO:0007669"/>
    <property type="project" value="InterPro"/>
</dbReference>
<dbReference type="Proteomes" id="UP000186953">
    <property type="component" value="Unassembled WGS sequence"/>
</dbReference>
<dbReference type="EMBL" id="FTMA01000013">
    <property type="protein sequence ID" value="SIR40310.1"/>
    <property type="molecule type" value="Genomic_DNA"/>
</dbReference>
<dbReference type="GO" id="GO:0016798">
    <property type="term" value="F:hydrolase activity, acting on glycosyl bonds"/>
    <property type="evidence" value="ECO:0007669"/>
    <property type="project" value="UniProtKB-KW"/>
</dbReference>
<dbReference type="OrthoDB" id="6281169at2"/>
<dbReference type="InterPro" id="IPR015197">
    <property type="entry name" value="PngaseF_C"/>
</dbReference>
<gene>
    <name evidence="3" type="ORF">SAMN05421797_1134</name>
</gene>
<keyword evidence="1" id="KW-1015">Disulfide bond</keyword>
<dbReference type="RefSeq" id="WP_076551364.1">
    <property type="nucleotide sequence ID" value="NZ_FTMA01000013.1"/>
</dbReference>
<dbReference type="InterPro" id="IPR014784">
    <property type="entry name" value="Cu2_ascorb_mOase-like_C"/>
</dbReference>
<evidence type="ECO:0000259" key="2">
    <source>
        <dbReference type="Pfam" id="PF09113"/>
    </source>
</evidence>
<dbReference type="Gene3D" id="2.60.120.230">
    <property type="match status" value="2"/>
</dbReference>
<dbReference type="PROSITE" id="PS51257">
    <property type="entry name" value="PROKAR_LIPOPROTEIN"/>
    <property type="match status" value="1"/>
</dbReference>
<name>A0A1N7AME4_9FLAO</name>
<dbReference type="SUPFAM" id="SSF49742">
    <property type="entry name" value="PHM/PNGase F"/>
    <property type="match status" value="1"/>
</dbReference>
<sequence>MKPIYTTLFFLSLILLIGCQDPSKEKITKVITSHENVTIICNPSKGNNLFSSWGTFPNKEESIRRIFMEVSLGHPDSIDIAHWDYMDPIRIGRIGGTKGDTLDLEIGKMLTPYGSNFKKDWRWRWRIDVTDLASILRDSVEITYNHTGYEGANVGWDLNISFDLELGDPIAEQLSYRKLYDGGFSYGNPEKPISASLTPKTITREKGSEFGRLRILHTGHGMDKPKGCSEFCSRWREVLVDDNVIDHRDMWKECADNNLYPQGGTWIFDRAYWCPGDLQAPDVIDFPITKDTHTIDFEMEPYTAEENIQAYESISAILFQYGQPAKANDVSLEQILVPNNAPELNRYNPANVEPKIIIKNLGRDVLNSLTVTYKTKGFEEKTFEWTGELEFYEEAIIVLPGTIDYAFGENQFNVQLEKPNGKVDQWPQDNTKTSVFTSPNEMPNKVVITYQSNNAPEDNTVRIIDTNNKLIYEKTPANTLKNTLYKDTLNLNLGGYRMTLDDTANNGLEFWFNPKQGFGYLQISDIDGRVLHRFESDCGIGEQFDFTVNENPKIDRNVEQSLIKLYPRRIRKNTELLVQLEEFSDGEIQILKDGALQKTIPFKKVKDKTFDIDMSSFEDGRYVIELFVNGESKLKQRISKQNK</sequence>
<accession>A0A1N7AME4</accession>
<evidence type="ECO:0000313" key="4">
    <source>
        <dbReference type="Proteomes" id="UP000186953"/>
    </source>
</evidence>
<dbReference type="AlphaFoldDB" id="A0A1N7AME4"/>
<organism evidence="3 4">
    <name type="scientific">Maribacter ulvicola</name>
    <dbReference type="NCBI Taxonomy" id="228959"/>
    <lineage>
        <taxon>Bacteria</taxon>
        <taxon>Pseudomonadati</taxon>
        <taxon>Bacteroidota</taxon>
        <taxon>Flavobacteriia</taxon>
        <taxon>Flavobacteriales</taxon>
        <taxon>Flavobacteriaceae</taxon>
        <taxon>Maribacter</taxon>
    </lineage>
</organism>